<keyword evidence="1" id="KW-0472">Membrane</keyword>
<dbReference type="Proteomes" id="UP000305874">
    <property type="component" value="Unassembled WGS sequence"/>
</dbReference>
<organism evidence="2 3">
    <name type="scientific">Pseudoalteromonas ruthenica</name>
    <dbReference type="NCBI Taxonomy" id="151081"/>
    <lineage>
        <taxon>Bacteria</taxon>
        <taxon>Pseudomonadati</taxon>
        <taxon>Pseudomonadota</taxon>
        <taxon>Gammaproteobacteria</taxon>
        <taxon>Alteromonadales</taxon>
        <taxon>Pseudoalteromonadaceae</taxon>
        <taxon>Pseudoalteromonas</taxon>
    </lineage>
</organism>
<evidence type="ECO:0000313" key="2">
    <source>
        <dbReference type="EMBL" id="TMP66929.1"/>
    </source>
</evidence>
<proteinExistence type="predicted"/>
<keyword evidence="1" id="KW-0812">Transmembrane</keyword>
<accession>A0A5S3Y4F6</accession>
<dbReference type="AlphaFoldDB" id="A0A5S3Y4F6"/>
<sequence length="55" mass="6540">MQLAQGMEYFFSGFSLITRKGLKRFVFIPLVINILLFGSSLFFLYYWLVQGFDYL</sequence>
<feature type="transmembrane region" description="Helical" evidence="1">
    <location>
        <begin position="25"/>
        <end position="48"/>
    </location>
</feature>
<reference evidence="3" key="2">
    <citation type="submission" date="2019-06" db="EMBL/GenBank/DDBJ databases">
        <title>Co-occurence of chitin degradation, pigmentation and bioactivity in marine Pseudoalteromonas.</title>
        <authorList>
            <person name="Sonnenschein E.C."/>
            <person name="Bech P.K."/>
        </authorList>
    </citation>
    <scope>NUCLEOTIDE SEQUENCE [LARGE SCALE GENOMIC DNA]</scope>
    <source>
        <strain evidence="3">S2897</strain>
    </source>
</reference>
<evidence type="ECO:0000256" key="1">
    <source>
        <dbReference type="SAM" id="Phobius"/>
    </source>
</evidence>
<name>A0A5S3Y4F6_9GAMM</name>
<protein>
    <submittedName>
        <fullName evidence="2">Sulfate transporter CysZ</fullName>
    </submittedName>
</protein>
<comment type="caution">
    <text evidence="2">The sequence shown here is derived from an EMBL/GenBank/DDBJ whole genome shotgun (WGS) entry which is preliminary data.</text>
</comment>
<reference evidence="2 3" key="1">
    <citation type="submission" date="2017-12" db="EMBL/GenBank/DDBJ databases">
        <authorList>
            <person name="Paulsen S."/>
            <person name="Gram L.K."/>
        </authorList>
    </citation>
    <scope>NUCLEOTIDE SEQUENCE [LARGE SCALE GENOMIC DNA]</scope>
    <source>
        <strain evidence="2 3">S2897</strain>
    </source>
</reference>
<feature type="non-terminal residue" evidence="2">
    <location>
        <position position="55"/>
    </location>
</feature>
<gene>
    <name evidence="2" type="ORF">CWC05_23745</name>
</gene>
<dbReference type="EMBL" id="PNCG01001051">
    <property type="protein sequence ID" value="TMP66929.1"/>
    <property type="molecule type" value="Genomic_DNA"/>
</dbReference>
<keyword evidence="1" id="KW-1133">Transmembrane helix</keyword>
<evidence type="ECO:0000313" key="3">
    <source>
        <dbReference type="Proteomes" id="UP000305874"/>
    </source>
</evidence>